<gene>
    <name evidence="2" type="ORF">D1115_15510</name>
</gene>
<proteinExistence type="predicted"/>
<dbReference type="EMBL" id="CP032094">
    <property type="protein sequence ID" value="AXY02471.1"/>
    <property type="molecule type" value="Genomic_DNA"/>
</dbReference>
<evidence type="ECO:0000313" key="3">
    <source>
        <dbReference type="Proteomes" id="UP000262832"/>
    </source>
</evidence>
<evidence type="ECO:0008006" key="4">
    <source>
        <dbReference type="Google" id="ProtNLM"/>
    </source>
</evidence>
<evidence type="ECO:0000313" key="2">
    <source>
        <dbReference type="EMBL" id="AXY02471.1"/>
    </source>
</evidence>
<name>A0ABN5PJR8_9VIBR</name>
<feature type="signal peptide" evidence="1">
    <location>
        <begin position="1"/>
        <end position="21"/>
    </location>
</feature>
<dbReference type="RefSeq" id="WP_128812386.1">
    <property type="nucleotide sequence ID" value="NZ_CP032094.1"/>
</dbReference>
<keyword evidence="1" id="KW-0732">Signal</keyword>
<organism evidence="2 3">
    <name type="scientific">Vibrio alfacsensis</name>
    <dbReference type="NCBI Taxonomy" id="1074311"/>
    <lineage>
        <taxon>Bacteria</taxon>
        <taxon>Pseudomonadati</taxon>
        <taxon>Pseudomonadota</taxon>
        <taxon>Gammaproteobacteria</taxon>
        <taxon>Vibrionales</taxon>
        <taxon>Vibrionaceae</taxon>
        <taxon>Vibrio</taxon>
    </lineage>
</organism>
<dbReference type="Proteomes" id="UP000262832">
    <property type="component" value="Chromosome II"/>
</dbReference>
<keyword evidence="3" id="KW-1185">Reference proteome</keyword>
<feature type="chain" id="PRO_5045590122" description="C-type lysozyme inhibitor domain-containing protein" evidence="1">
    <location>
        <begin position="22"/>
        <end position="122"/>
    </location>
</feature>
<protein>
    <recommendedName>
        <fullName evidence="4">C-type lysozyme inhibitor domain-containing protein</fullName>
    </recommendedName>
</protein>
<reference evidence="2 3" key="1">
    <citation type="submission" date="2018-08" db="EMBL/GenBank/DDBJ databases">
        <title>Genomic taxonomy of the Vibrionaceae family.</title>
        <authorList>
            <person name="Gomez-Gil B."/>
            <person name="Tanaka M."/>
            <person name="Sawabe T."/>
            <person name="Enciso-Ibarra K."/>
        </authorList>
    </citation>
    <scope>NUCLEOTIDE SEQUENCE [LARGE SCALE GENOMIC DNA]</scope>
    <source>
        <strain evidence="2 3">CAIM 1831</strain>
    </source>
</reference>
<evidence type="ECO:0000256" key="1">
    <source>
        <dbReference type="SAM" id="SignalP"/>
    </source>
</evidence>
<accession>A0ABN5PJR8</accession>
<sequence length="122" mass="13471">MMKVSKLVGVILALTSSNIFAGSVTCTITNNANVSFEQCKTNDQMFSWSKTSIEVGNKTYLNGQDKDGLSWSGVRESFGSESQTVYHDQQGKILTKRICKESECLKHLVSYYSNNGALSIEN</sequence>